<evidence type="ECO:0000256" key="5">
    <source>
        <dbReference type="SAM" id="Phobius"/>
    </source>
</evidence>
<dbReference type="Proteomes" id="UP000220246">
    <property type="component" value="Unassembled WGS sequence"/>
</dbReference>
<feature type="transmembrane region" description="Helical" evidence="5">
    <location>
        <begin position="84"/>
        <end position="103"/>
    </location>
</feature>
<evidence type="ECO:0000259" key="6">
    <source>
        <dbReference type="Pfam" id="PF04116"/>
    </source>
</evidence>
<reference evidence="8" key="1">
    <citation type="submission" date="2017-09" db="EMBL/GenBank/DDBJ databases">
        <title>FDA dAtabase for Regulatory Grade micrObial Sequences (FDA-ARGOS): Supporting development and validation of Infectious Disease Dx tests.</title>
        <authorList>
            <person name="Minogue T."/>
            <person name="Wolcott M."/>
            <person name="Wasieloski L."/>
            <person name="Aguilar W."/>
            <person name="Moore D."/>
            <person name="Tallon L."/>
            <person name="Sadzewicz L."/>
            <person name="Ott S."/>
            <person name="Zhao X."/>
            <person name="Nagaraj S."/>
            <person name="Vavikolanu K."/>
            <person name="Aluvathingal J."/>
            <person name="Nadendla S."/>
            <person name="Sichtig H."/>
        </authorList>
    </citation>
    <scope>NUCLEOTIDE SEQUENCE [LARGE SCALE GENOMIC DNA]</scope>
    <source>
        <strain evidence="8">FDAARGOS_394</strain>
    </source>
</reference>
<feature type="transmembrane region" description="Helical" evidence="5">
    <location>
        <begin position="42"/>
        <end position="64"/>
    </location>
</feature>
<dbReference type="GO" id="GO:0016020">
    <property type="term" value="C:membrane"/>
    <property type="evidence" value="ECO:0007669"/>
    <property type="project" value="UniProtKB-SubCell"/>
</dbReference>
<evidence type="ECO:0000256" key="3">
    <source>
        <dbReference type="ARBA" id="ARBA00022989"/>
    </source>
</evidence>
<evidence type="ECO:0000256" key="1">
    <source>
        <dbReference type="ARBA" id="ARBA00004370"/>
    </source>
</evidence>
<dbReference type="GO" id="GO:0016491">
    <property type="term" value="F:oxidoreductase activity"/>
    <property type="evidence" value="ECO:0007669"/>
    <property type="project" value="InterPro"/>
</dbReference>
<dbReference type="OrthoDB" id="9770329at2"/>
<name>A0A2A7UVF8_COMTR</name>
<dbReference type="InterPro" id="IPR006694">
    <property type="entry name" value="Fatty_acid_hydroxylase"/>
</dbReference>
<dbReference type="AlphaFoldDB" id="A0A2A7UVF8"/>
<comment type="subcellular location">
    <subcellularLocation>
        <location evidence="1">Membrane</location>
    </subcellularLocation>
</comment>
<keyword evidence="3 5" id="KW-1133">Transmembrane helix</keyword>
<accession>A0A2A7UVF8</accession>
<dbReference type="Pfam" id="PF04116">
    <property type="entry name" value="FA_hydroxylase"/>
    <property type="match status" value="1"/>
</dbReference>
<dbReference type="InterPro" id="IPR050307">
    <property type="entry name" value="Sterol_Desaturase_Related"/>
</dbReference>
<dbReference type="PANTHER" id="PTHR11863">
    <property type="entry name" value="STEROL DESATURASE"/>
    <property type="match status" value="1"/>
</dbReference>
<dbReference type="GO" id="GO:0005506">
    <property type="term" value="F:iron ion binding"/>
    <property type="evidence" value="ECO:0007669"/>
    <property type="project" value="InterPro"/>
</dbReference>
<protein>
    <submittedName>
        <fullName evidence="7">Fatty acid hydroxylase</fullName>
    </submittedName>
</protein>
<feature type="transmembrane region" description="Helical" evidence="5">
    <location>
        <begin position="12"/>
        <end position="30"/>
    </location>
</feature>
<evidence type="ECO:0000256" key="2">
    <source>
        <dbReference type="ARBA" id="ARBA00022692"/>
    </source>
</evidence>
<dbReference type="EMBL" id="PDEA01000001">
    <property type="protein sequence ID" value="PEH89227.1"/>
    <property type="molecule type" value="Genomic_DNA"/>
</dbReference>
<keyword evidence="8" id="KW-1185">Reference proteome</keyword>
<proteinExistence type="predicted"/>
<dbReference type="GO" id="GO:0008610">
    <property type="term" value="P:lipid biosynthetic process"/>
    <property type="evidence" value="ECO:0007669"/>
    <property type="project" value="InterPro"/>
</dbReference>
<feature type="transmembrane region" description="Helical" evidence="5">
    <location>
        <begin position="149"/>
        <end position="173"/>
    </location>
</feature>
<evidence type="ECO:0000313" key="8">
    <source>
        <dbReference type="Proteomes" id="UP000220246"/>
    </source>
</evidence>
<evidence type="ECO:0000256" key="4">
    <source>
        <dbReference type="ARBA" id="ARBA00023136"/>
    </source>
</evidence>
<keyword evidence="2 5" id="KW-0812">Transmembrane</keyword>
<keyword evidence="4 5" id="KW-0472">Membrane</keyword>
<comment type="caution">
    <text evidence="7">The sequence shown here is derived from an EMBL/GenBank/DDBJ whole genome shotgun (WGS) entry which is preliminary data.</text>
</comment>
<sequence length="251" mass="28671">MVQRGQSMWEFAAYPLLALVFVGIFSREVIAPASRNHCDRRWLLMSSALACSTLLVTLLVGHWFSDSIRAVALFDVGQRWPAPLVGLASFGLTSFVFYWWHRATHRWDLLWRVFHQLHHSAPRVEALTAFYAHPMDTAAAVLLSALSSYWVLGASPLAAAFAIGLTGAFDLFLHADIRTPRWVGYLVQRPEMHTVHHQHGHHAQNYGLPIWDLLFGTWANPPERVQRLGFDDEKAARISDMLRWQDVHKNR</sequence>
<gene>
    <name evidence="7" type="ORF">CRM82_12025</name>
</gene>
<dbReference type="STRING" id="1219032.GCA_001515545_01295"/>
<organism evidence="7 8">
    <name type="scientific">Comamonas terrigena</name>
    <dbReference type="NCBI Taxonomy" id="32013"/>
    <lineage>
        <taxon>Bacteria</taxon>
        <taxon>Pseudomonadati</taxon>
        <taxon>Pseudomonadota</taxon>
        <taxon>Betaproteobacteria</taxon>
        <taxon>Burkholderiales</taxon>
        <taxon>Comamonadaceae</taxon>
        <taxon>Comamonas</taxon>
    </lineage>
</organism>
<evidence type="ECO:0000313" key="7">
    <source>
        <dbReference type="EMBL" id="PEH89227.1"/>
    </source>
</evidence>
<feature type="domain" description="Fatty acid hydroxylase" evidence="6">
    <location>
        <begin position="90"/>
        <end position="217"/>
    </location>
</feature>